<dbReference type="Proteomes" id="UP000008068">
    <property type="component" value="Unassembled WGS sequence"/>
</dbReference>
<sequence>MPIFVLGASSVNRAHYISKSYGDSVTVITAIPPTSPNIWLSSDDLDGLDQPVAEASIEMKVQSEELLTSSEKHDGTKRIVKHIRSLEPSGYEGGNEGEFFILSS</sequence>
<organism evidence="2">
    <name type="scientific">Caenorhabditis brenneri</name>
    <name type="common">Nematode worm</name>
    <dbReference type="NCBI Taxonomy" id="135651"/>
    <lineage>
        <taxon>Eukaryota</taxon>
        <taxon>Metazoa</taxon>
        <taxon>Ecdysozoa</taxon>
        <taxon>Nematoda</taxon>
        <taxon>Chromadorea</taxon>
        <taxon>Rhabditida</taxon>
        <taxon>Rhabditina</taxon>
        <taxon>Rhabditomorpha</taxon>
        <taxon>Rhabditoidea</taxon>
        <taxon>Rhabditidae</taxon>
        <taxon>Peloderinae</taxon>
        <taxon>Caenorhabditis</taxon>
    </lineage>
</organism>
<evidence type="ECO:0000313" key="1">
    <source>
        <dbReference type="EMBL" id="EGT51279.1"/>
    </source>
</evidence>
<accession>G0PCS7</accession>
<dbReference type="OrthoDB" id="5868414at2759"/>
<dbReference type="AlphaFoldDB" id="G0PCS7"/>
<name>G0PCS7_CAEBE</name>
<dbReference type="InParanoid" id="G0PCS7"/>
<dbReference type="EMBL" id="GL380251">
    <property type="protein sequence ID" value="EGT51279.1"/>
    <property type="molecule type" value="Genomic_DNA"/>
</dbReference>
<dbReference type="STRING" id="135651.G0PCS7"/>
<keyword evidence="2" id="KW-1185">Reference proteome</keyword>
<dbReference type="eggNOG" id="ENOG502QUGT">
    <property type="taxonomic scope" value="Eukaryota"/>
</dbReference>
<gene>
    <name evidence="1" type="ORF">CAEBREN_31207</name>
</gene>
<protein>
    <submittedName>
        <fullName evidence="1">Uncharacterized protein</fullName>
    </submittedName>
</protein>
<dbReference type="HOGENOM" id="CLU_2252417_0_0_1"/>
<reference evidence="2" key="1">
    <citation type="submission" date="2011-07" db="EMBL/GenBank/DDBJ databases">
        <authorList>
            <consortium name="Caenorhabditis brenneri Sequencing and Analysis Consortium"/>
            <person name="Wilson R.K."/>
        </authorList>
    </citation>
    <scope>NUCLEOTIDE SEQUENCE [LARGE SCALE GENOMIC DNA]</scope>
    <source>
        <strain evidence="2">PB2801</strain>
    </source>
</reference>
<evidence type="ECO:0000313" key="2">
    <source>
        <dbReference type="Proteomes" id="UP000008068"/>
    </source>
</evidence>
<proteinExistence type="predicted"/>